<comment type="catalytic activity">
    <reaction evidence="5">
        <text>D-beta-lysine + L-lysyl-[protein] + ATP = N(6)-((3R)-3,6-diaminohexanoyl)-L-lysyl-[protein] + AMP + diphosphate + H(+)</text>
        <dbReference type="Rhea" id="RHEA:83435"/>
        <dbReference type="Rhea" id="RHEA-COMP:9752"/>
        <dbReference type="Rhea" id="RHEA-COMP:20131"/>
        <dbReference type="ChEBI" id="CHEBI:15378"/>
        <dbReference type="ChEBI" id="CHEBI:29969"/>
        <dbReference type="ChEBI" id="CHEBI:30616"/>
        <dbReference type="ChEBI" id="CHEBI:33019"/>
        <dbReference type="ChEBI" id="CHEBI:84138"/>
        <dbReference type="ChEBI" id="CHEBI:156053"/>
        <dbReference type="ChEBI" id="CHEBI:456215"/>
    </reaction>
    <physiologicalReaction direction="left-to-right" evidence="5">
        <dbReference type="Rhea" id="RHEA:83436"/>
    </physiologicalReaction>
</comment>
<dbReference type="Gene3D" id="3.30.930.10">
    <property type="entry name" value="Bira Bifunctional Protein, Domain 2"/>
    <property type="match status" value="1"/>
</dbReference>
<dbReference type="GO" id="GO:0004824">
    <property type="term" value="F:lysine-tRNA ligase activity"/>
    <property type="evidence" value="ECO:0007669"/>
    <property type="project" value="InterPro"/>
</dbReference>
<dbReference type="Pfam" id="PF00152">
    <property type="entry name" value="tRNA-synt_2"/>
    <property type="match status" value="1"/>
</dbReference>
<protein>
    <submittedName>
        <fullName evidence="7">Elongation factor P--(R)-beta-lysine ligase</fullName>
        <ecNumber evidence="7">6.3.1.-</ecNumber>
    </submittedName>
</protein>
<dbReference type="AlphaFoldDB" id="A0AAF0C8Z9"/>
<dbReference type="GO" id="GO:0000049">
    <property type="term" value="F:tRNA binding"/>
    <property type="evidence" value="ECO:0007669"/>
    <property type="project" value="TreeGrafter"/>
</dbReference>
<dbReference type="KEGG" id="tvd:SG34_025935"/>
<proteinExistence type="predicted"/>
<dbReference type="GO" id="GO:0006430">
    <property type="term" value="P:lysyl-tRNA aminoacylation"/>
    <property type="evidence" value="ECO:0007669"/>
    <property type="project" value="InterPro"/>
</dbReference>
<dbReference type="SUPFAM" id="SSF55681">
    <property type="entry name" value="Class II aaRS and biotin synthetases"/>
    <property type="match status" value="1"/>
</dbReference>
<evidence type="ECO:0000256" key="5">
    <source>
        <dbReference type="ARBA" id="ARBA00052794"/>
    </source>
</evidence>
<dbReference type="GO" id="GO:0005524">
    <property type="term" value="F:ATP binding"/>
    <property type="evidence" value="ECO:0007669"/>
    <property type="project" value="UniProtKB-KW"/>
</dbReference>
<dbReference type="InterPro" id="IPR045864">
    <property type="entry name" value="aa-tRNA-synth_II/BPL/LPL"/>
</dbReference>
<keyword evidence="7" id="KW-0251">Elongation factor</keyword>
<dbReference type="GO" id="GO:0003746">
    <property type="term" value="F:translation elongation factor activity"/>
    <property type="evidence" value="ECO:0007669"/>
    <property type="project" value="UniProtKB-KW"/>
</dbReference>
<gene>
    <name evidence="7" type="primary">epmA</name>
    <name evidence="7" type="ORF">SG34_025935</name>
</gene>
<dbReference type="PANTHER" id="PTHR42918">
    <property type="entry name" value="LYSYL-TRNA SYNTHETASE"/>
    <property type="match status" value="1"/>
</dbReference>
<dbReference type="PROSITE" id="PS50862">
    <property type="entry name" value="AA_TRNA_LIGASE_II"/>
    <property type="match status" value="1"/>
</dbReference>
<dbReference type="InterPro" id="IPR018149">
    <property type="entry name" value="Lys-tRNA-synth_II_C"/>
</dbReference>
<reference evidence="7 8" key="1">
    <citation type="journal article" date="2015" name="Genome Announc.">
        <title>Draft Genome Sequences of Marine Isolates of Thalassomonas viridans and Thalassomonas actiniarum.</title>
        <authorList>
            <person name="Olonade I."/>
            <person name="van Zyl L.J."/>
            <person name="Trindade M."/>
        </authorList>
    </citation>
    <scope>NUCLEOTIDE SEQUENCE [LARGE SCALE GENOMIC DNA]</scope>
    <source>
        <strain evidence="7 8">XOM25</strain>
    </source>
</reference>
<keyword evidence="3" id="KW-0547">Nucleotide-binding</keyword>
<dbReference type="Proteomes" id="UP000032352">
    <property type="component" value="Chromosome"/>
</dbReference>
<dbReference type="NCBIfam" id="NF006828">
    <property type="entry name" value="PRK09350.1"/>
    <property type="match status" value="1"/>
</dbReference>
<dbReference type="EC" id="6.3.1.-" evidence="7"/>
<dbReference type="PANTHER" id="PTHR42918:SF6">
    <property type="entry name" value="ELONGATION FACTOR P--(R)-BETA-LYSINE LIGASE"/>
    <property type="match status" value="1"/>
</dbReference>
<evidence type="ECO:0000313" key="7">
    <source>
        <dbReference type="EMBL" id="WDE04725.1"/>
    </source>
</evidence>
<dbReference type="GO" id="GO:0005829">
    <property type="term" value="C:cytosol"/>
    <property type="evidence" value="ECO:0007669"/>
    <property type="project" value="TreeGrafter"/>
</dbReference>
<sequence length="321" mass="36417">MSWKTTLQWQDAKQRAKVLQQARSFFVARDVVEVETPLLSQGTITDLHLDAFATRYAHLCEGEVSLYMQTSPEFAMKRLLASGYGDIFQLCKAFRDEAHGSHHNPEFTILEWYRLGYDHFQLMSEVGELLEQVLACKPVTQISYRQVFLDKVNIDPLSTSIAELLALIKKHDKCSDWLLQEQDIDTLLQFVFSEIIEPEIGLEAPCFVYHFPASQASLAKISAEDCRVAERFECYYLGLELANGFNELTDVEIQTKRFHQDNEKRLASGKDEKPLDKRFLSALASGLPDCAGVALGVDRLVMLALKKNNIKNVLSFAVDQA</sequence>
<accession>A0AAF0C8Z9</accession>
<dbReference type="FunFam" id="3.30.930.10:FF:000017">
    <property type="entry name" value="Elongation factor P--(R)-beta-lysine ligase"/>
    <property type="match status" value="1"/>
</dbReference>
<evidence type="ECO:0000256" key="4">
    <source>
        <dbReference type="ARBA" id="ARBA00022840"/>
    </source>
</evidence>
<keyword evidence="4" id="KW-0067">ATP-binding</keyword>
<keyword evidence="8" id="KW-1185">Reference proteome</keyword>
<keyword evidence="2 7" id="KW-0436">Ligase</keyword>
<evidence type="ECO:0000256" key="3">
    <source>
        <dbReference type="ARBA" id="ARBA00022741"/>
    </source>
</evidence>
<dbReference type="EMBL" id="CP059733">
    <property type="protein sequence ID" value="WDE04725.1"/>
    <property type="molecule type" value="Genomic_DNA"/>
</dbReference>
<keyword evidence="7" id="KW-0648">Protein biosynthesis</keyword>
<name>A0AAF0C8Z9_9GAMM</name>
<dbReference type="RefSeq" id="WP_044842237.1">
    <property type="nucleotide sequence ID" value="NZ_CP059733.1"/>
</dbReference>
<feature type="domain" description="Aminoacyl-transfer RNA synthetases class-II family profile" evidence="6">
    <location>
        <begin position="15"/>
        <end position="321"/>
    </location>
</feature>
<organism evidence="7 8">
    <name type="scientific">Thalassomonas viridans</name>
    <dbReference type="NCBI Taxonomy" id="137584"/>
    <lineage>
        <taxon>Bacteria</taxon>
        <taxon>Pseudomonadati</taxon>
        <taxon>Pseudomonadota</taxon>
        <taxon>Gammaproteobacteria</taxon>
        <taxon>Alteromonadales</taxon>
        <taxon>Colwelliaceae</taxon>
        <taxon>Thalassomonas</taxon>
    </lineage>
</organism>
<evidence type="ECO:0000256" key="2">
    <source>
        <dbReference type="ARBA" id="ARBA00022598"/>
    </source>
</evidence>
<dbReference type="InterPro" id="IPR004525">
    <property type="entry name" value="EpmA"/>
</dbReference>
<reference evidence="7 8" key="2">
    <citation type="journal article" date="2022" name="Mar. Drugs">
        <title>Bioassay-Guided Fractionation Leads to the Detection of Cholic Acid Generated by the Rare Thalassomonas sp.</title>
        <authorList>
            <person name="Pheiffer F."/>
            <person name="Schneider Y.K."/>
            <person name="Hansen E.H."/>
            <person name="Andersen J.H."/>
            <person name="Isaksson J."/>
            <person name="Busche T."/>
            <person name="R C."/>
            <person name="Kalinowski J."/>
            <person name="Zyl L.V."/>
            <person name="Trindade M."/>
        </authorList>
    </citation>
    <scope>NUCLEOTIDE SEQUENCE [LARGE SCALE GENOMIC DNA]</scope>
    <source>
        <strain evidence="7 8">XOM25</strain>
    </source>
</reference>
<comment type="subunit">
    <text evidence="1">Homodimer.</text>
</comment>
<dbReference type="NCBIfam" id="TIGR00462">
    <property type="entry name" value="genX"/>
    <property type="match status" value="1"/>
</dbReference>
<evidence type="ECO:0000259" key="6">
    <source>
        <dbReference type="PROSITE" id="PS50862"/>
    </source>
</evidence>
<evidence type="ECO:0000313" key="8">
    <source>
        <dbReference type="Proteomes" id="UP000032352"/>
    </source>
</evidence>
<dbReference type="PRINTS" id="PR00982">
    <property type="entry name" value="TRNASYNTHLYS"/>
</dbReference>
<evidence type="ECO:0000256" key="1">
    <source>
        <dbReference type="ARBA" id="ARBA00011738"/>
    </source>
</evidence>
<dbReference type="InterPro" id="IPR004364">
    <property type="entry name" value="Aa-tRNA-synt_II"/>
</dbReference>
<dbReference type="InterPro" id="IPR006195">
    <property type="entry name" value="aa-tRNA-synth_II"/>
</dbReference>